<evidence type="ECO:0000313" key="2">
    <source>
        <dbReference type="EMBL" id="PZE17671.1"/>
    </source>
</evidence>
<feature type="domain" description="DinB-like" evidence="1">
    <location>
        <begin position="30"/>
        <end position="175"/>
    </location>
</feature>
<evidence type="ECO:0000313" key="3">
    <source>
        <dbReference type="Proteomes" id="UP000249248"/>
    </source>
</evidence>
<evidence type="ECO:0000259" key="1">
    <source>
        <dbReference type="Pfam" id="PF12867"/>
    </source>
</evidence>
<protein>
    <submittedName>
        <fullName evidence="2">DinB family protein</fullName>
    </submittedName>
</protein>
<gene>
    <name evidence="2" type="ORF">DNU06_07525</name>
</gene>
<proteinExistence type="predicted"/>
<keyword evidence="3" id="KW-1185">Reference proteome</keyword>
<name>A0A2W1N3Q3_9FLAO</name>
<dbReference type="Gene3D" id="1.20.120.450">
    <property type="entry name" value="dinb family like domain"/>
    <property type="match status" value="1"/>
</dbReference>
<reference evidence="2 3" key="1">
    <citation type="submission" date="2018-06" db="EMBL/GenBank/DDBJ databases">
        <title>The draft genome sequence of Crocinitomix sp. SM1701.</title>
        <authorList>
            <person name="Zhang X."/>
        </authorList>
    </citation>
    <scope>NUCLEOTIDE SEQUENCE [LARGE SCALE GENOMIC DNA]</scope>
    <source>
        <strain evidence="2 3">SM1701</strain>
    </source>
</reference>
<dbReference type="Proteomes" id="UP000249248">
    <property type="component" value="Unassembled WGS sequence"/>
</dbReference>
<dbReference type="EMBL" id="QKSB01000003">
    <property type="protein sequence ID" value="PZE17671.1"/>
    <property type="molecule type" value="Genomic_DNA"/>
</dbReference>
<organism evidence="2 3">
    <name type="scientific">Putridiphycobacter roseus</name>
    <dbReference type="NCBI Taxonomy" id="2219161"/>
    <lineage>
        <taxon>Bacteria</taxon>
        <taxon>Pseudomonadati</taxon>
        <taxon>Bacteroidota</taxon>
        <taxon>Flavobacteriia</taxon>
        <taxon>Flavobacteriales</taxon>
        <taxon>Crocinitomicaceae</taxon>
        <taxon>Putridiphycobacter</taxon>
    </lineage>
</organism>
<comment type="caution">
    <text evidence="2">The sequence shown here is derived from an EMBL/GenBank/DDBJ whole genome shotgun (WGS) entry which is preliminary data.</text>
</comment>
<dbReference type="Pfam" id="PF12867">
    <property type="entry name" value="DinB_2"/>
    <property type="match status" value="1"/>
</dbReference>
<dbReference type="InterPro" id="IPR024775">
    <property type="entry name" value="DinB-like"/>
</dbReference>
<dbReference type="OrthoDB" id="1524454at2"/>
<dbReference type="AlphaFoldDB" id="A0A2W1N3Q3"/>
<sequence length="181" mass="21024">MRISNLVLIEELKLLTLKAIESATQLSKEPLEKLQKKENPTTWSALECIEHLNRYGDFYLPEIKAVMLPDKQSAIEIFKAGLLGNYFANAMKVKPKLNKMKTFQNMNPNQCSLNKDVLVVFLKQQAEMLDLLNQAKTYNLTKLKTKISISKFIKLRLGDTFRVVVYHNERHLLQANRYFFS</sequence>
<dbReference type="RefSeq" id="WP_111062631.1">
    <property type="nucleotide sequence ID" value="NZ_JBHUCU010000027.1"/>
</dbReference>
<accession>A0A2W1N3Q3</accession>
<dbReference type="InterPro" id="IPR034660">
    <property type="entry name" value="DinB/YfiT-like"/>
</dbReference>